<evidence type="ECO:0000256" key="3">
    <source>
        <dbReference type="SAM" id="SignalP"/>
    </source>
</evidence>
<keyword evidence="4" id="KW-1185">Reference proteome</keyword>
<dbReference type="Proteomes" id="UP000887577">
    <property type="component" value="Unplaced"/>
</dbReference>
<keyword evidence="3" id="KW-0732">Signal</keyword>
<accession>A0A914XWJ1</accession>
<dbReference type="SUPFAM" id="SSF56112">
    <property type="entry name" value="Protein kinase-like (PK-like)"/>
    <property type="match status" value="1"/>
</dbReference>
<dbReference type="InterPro" id="IPR006212">
    <property type="entry name" value="Furin_repeat"/>
</dbReference>
<reference evidence="5" key="1">
    <citation type="submission" date="2022-11" db="UniProtKB">
        <authorList>
            <consortium name="WormBaseParasite"/>
        </authorList>
    </citation>
    <scope>IDENTIFICATION</scope>
</reference>
<dbReference type="InterPro" id="IPR009030">
    <property type="entry name" value="Growth_fac_rcpt_cys_sf"/>
</dbReference>
<keyword evidence="2" id="KW-0472">Membrane</keyword>
<keyword evidence="1" id="KW-0547">Nucleotide-binding</keyword>
<dbReference type="InterPro" id="IPR017441">
    <property type="entry name" value="Protein_kinase_ATP_BS"/>
</dbReference>
<protein>
    <submittedName>
        <fullName evidence="5">Protein kinase domain-containing protein</fullName>
    </submittedName>
</protein>
<feature type="transmembrane region" description="Helical" evidence="2">
    <location>
        <begin position="215"/>
        <end position="237"/>
    </location>
</feature>
<keyword evidence="2" id="KW-0812">Transmembrane</keyword>
<evidence type="ECO:0000256" key="1">
    <source>
        <dbReference type="PROSITE-ProRule" id="PRU10141"/>
    </source>
</evidence>
<dbReference type="SUPFAM" id="SSF57184">
    <property type="entry name" value="Growth factor receptor domain"/>
    <property type="match status" value="1"/>
</dbReference>
<dbReference type="Gene3D" id="3.30.200.20">
    <property type="entry name" value="Phosphorylase Kinase, domain 1"/>
    <property type="match status" value="1"/>
</dbReference>
<dbReference type="WBParaSite" id="PSU_v2.g10139.t1">
    <property type="protein sequence ID" value="PSU_v2.g10139.t1"/>
    <property type="gene ID" value="PSU_v2.g10139"/>
</dbReference>
<name>A0A914XWJ1_9BILA</name>
<feature type="binding site" evidence="1">
    <location>
        <position position="307"/>
    </location>
    <ligand>
        <name>ATP</name>
        <dbReference type="ChEBI" id="CHEBI:30616"/>
    </ligand>
</feature>
<evidence type="ECO:0000313" key="4">
    <source>
        <dbReference type="Proteomes" id="UP000887577"/>
    </source>
</evidence>
<proteinExistence type="predicted"/>
<dbReference type="InterPro" id="IPR011009">
    <property type="entry name" value="Kinase-like_dom_sf"/>
</dbReference>
<evidence type="ECO:0000313" key="5">
    <source>
        <dbReference type="WBParaSite" id="PSU_v2.g10139.t1"/>
    </source>
</evidence>
<organism evidence="4 5">
    <name type="scientific">Panagrolaimus superbus</name>
    <dbReference type="NCBI Taxonomy" id="310955"/>
    <lineage>
        <taxon>Eukaryota</taxon>
        <taxon>Metazoa</taxon>
        <taxon>Ecdysozoa</taxon>
        <taxon>Nematoda</taxon>
        <taxon>Chromadorea</taxon>
        <taxon>Rhabditida</taxon>
        <taxon>Tylenchina</taxon>
        <taxon>Panagrolaimomorpha</taxon>
        <taxon>Panagrolaimoidea</taxon>
        <taxon>Panagrolaimidae</taxon>
        <taxon>Panagrolaimus</taxon>
    </lineage>
</organism>
<sequence>MILFLFCFLQILINLEGAPLQSQRKIRCQVGYYGNDCSHRCNPLCQKCEEDADNCSECKPGNFLTLRHRSGNYYCKDDCNTDESRIDGKLFYACSSIDGYDNNDNNKRCNDGSYLNSKKICKLCDSLCGTCVGPEIDECTSCKMNEFQVSEKRNRGTFECSKSCEKSSSSTIPGKNYRFCRDSSKESSADVSDINDHLQRLNESSNGSGGFHFDWLHILCIILISNLAVAIAAFLYFKFRNKKEHFTLHSTQYEMAQTEPEEEIQIVTKDQINFGETKKLLGRGAFGKVYKCTFTDPEGRAIHAAVKVIDPIYRDADIETERRVCFIACFEEFMI</sequence>
<keyword evidence="2" id="KW-1133">Transmembrane helix</keyword>
<feature type="signal peptide" evidence="3">
    <location>
        <begin position="1"/>
        <end position="17"/>
    </location>
</feature>
<keyword evidence="1" id="KW-0067">ATP-binding</keyword>
<dbReference type="SMART" id="SM00261">
    <property type="entry name" value="FU"/>
    <property type="match status" value="2"/>
</dbReference>
<dbReference type="AlphaFoldDB" id="A0A914XWJ1"/>
<feature type="chain" id="PRO_5037528575" evidence="3">
    <location>
        <begin position="18"/>
        <end position="335"/>
    </location>
</feature>
<dbReference type="GO" id="GO:0005524">
    <property type="term" value="F:ATP binding"/>
    <property type="evidence" value="ECO:0007669"/>
    <property type="project" value="UniProtKB-UniRule"/>
</dbReference>
<evidence type="ECO:0000256" key="2">
    <source>
        <dbReference type="SAM" id="Phobius"/>
    </source>
</evidence>
<dbReference type="PROSITE" id="PS00107">
    <property type="entry name" value="PROTEIN_KINASE_ATP"/>
    <property type="match status" value="1"/>
</dbReference>